<dbReference type="PANTHER" id="PTHR11360:SF284">
    <property type="entry name" value="EG:103B4.3 PROTEIN-RELATED"/>
    <property type="match status" value="1"/>
</dbReference>
<keyword evidence="3" id="KW-1133">Transmembrane helix</keyword>
<feature type="transmembrane region" description="Helical" evidence="3">
    <location>
        <begin position="372"/>
        <end position="395"/>
    </location>
</feature>
<reference evidence="5 6" key="1">
    <citation type="journal article" date="2021" name="Elife">
        <title>Chloroplast acquisition without the gene transfer in kleptoplastic sea slugs, Plakobranchus ocellatus.</title>
        <authorList>
            <person name="Maeda T."/>
            <person name="Takahashi S."/>
            <person name="Yoshida T."/>
            <person name="Shimamura S."/>
            <person name="Takaki Y."/>
            <person name="Nagai Y."/>
            <person name="Toyoda A."/>
            <person name="Suzuki Y."/>
            <person name="Arimoto A."/>
            <person name="Ishii H."/>
            <person name="Satoh N."/>
            <person name="Nishiyama T."/>
            <person name="Hasebe M."/>
            <person name="Maruyama T."/>
            <person name="Minagawa J."/>
            <person name="Obokata J."/>
            <person name="Shigenobu S."/>
        </authorList>
    </citation>
    <scope>NUCLEOTIDE SEQUENCE [LARGE SCALE GENOMIC DNA]</scope>
</reference>
<dbReference type="InterPro" id="IPR036259">
    <property type="entry name" value="MFS_trans_sf"/>
</dbReference>
<evidence type="ECO:0000256" key="3">
    <source>
        <dbReference type="SAM" id="Phobius"/>
    </source>
</evidence>
<evidence type="ECO:0000256" key="2">
    <source>
        <dbReference type="SAM" id="MobiDB-lite"/>
    </source>
</evidence>
<dbReference type="PROSITE" id="PS50850">
    <property type="entry name" value="MFS"/>
    <property type="match status" value="1"/>
</dbReference>
<name>A0AAV4J8T7_9GAST</name>
<dbReference type="PANTHER" id="PTHR11360">
    <property type="entry name" value="MONOCARBOXYLATE TRANSPORTER"/>
    <property type="match status" value="1"/>
</dbReference>
<feature type="transmembrane region" description="Helical" evidence="3">
    <location>
        <begin position="142"/>
        <end position="163"/>
    </location>
</feature>
<feature type="transmembrane region" description="Helical" evidence="3">
    <location>
        <begin position="114"/>
        <end position="136"/>
    </location>
</feature>
<feature type="transmembrane region" description="Helical" evidence="3">
    <location>
        <begin position="532"/>
        <end position="552"/>
    </location>
</feature>
<feature type="transmembrane region" description="Helical" evidence="3">
    <location>
        <begin position="503"/>
        <end position="526"/>
    </location>
</feature>
<feature type="transmembrane region" description="Helical" evidence="3">
    <location>
        <begin position="86"/>
        <end position="107"/>
    </location>
</feature>
<feature type="transmembrane region" description="Helical" evidence="3">
    <location>
        <begin position="469"/>
        <end position="491"/>
    </location>
</feature>
<dbReference type="InterPro" id="IPR020846">
    <property type="entry name" value="MFS_dom"/>
</dbReference>
<protein>
    <submittedName>
        <fullName evidence="5">Monocarboxylate transporter</fullName>
    </submittedName>
</protein>
<dbReference type="Proteomes" id="UP000762676">
    <property type="component" value="Unassembled WGS sequence"/>
</dbReference>
<evidence type="ECO:0000313" key="5">
    <source>
        <dbReference type="EMBL" id="GFS17756.1"/>
    </source>
</evidence>
<keyword evidence="3" id="KW-0472">Membrane</keyword>
<dbReference type="InterPro" id="IPR050327">
    <property type="entry name" value="Proton-linked_MCT"/>
</dbReference>
<sequence length="590" mass="65238">MDKGEETKEKGVDGEEALLPRADPITFEDDSSETSGIPIDRGWAWMTVLGCFGIHVFAVGGVKSLGVLIVEICDRFEGVSAKEIGLVQGIISTLMMGLGLFSNLLSLRFSCRTVVVLGGLLASFGFVITAFINRFWMVYLTYSLSVGLGFGLSYIPSIVFVGSHFKKRRSLANGLSLSGSGVGSFALPNLMRVMLKEYGLPGCCMLMGALMLHVCICGLLFRPHANYRKRPRNSSIKTAINVVTKLPSIGRMDLPNKVKSHELNKQYNAANIEESGRCCKDCQETGEFEILLRDYRDVGKQSSGSGRPNANCIDNMYDSQQSVGNSICENNSSERTEKASRPTLSRENIQQNITFDSPSPRSERRSIFEWSLLTNPVFFLFFLFALFVNFCYPNIFFMLSLHAENEGEDRDSSALLMSFIGLSDLIGRLLTGWLMDFRFIDRRYPLIAYAFMSGTLSMLMPVFKSFGGLAVYAIFYGFCAGSYITLLPVVLSDLLGSEKLASSFGMVSVAYSIPLIPSPLICGQIRDSTGSWIPSFLFVGTCAAIGSLFPLLQPCLKKNQRVPDVNMEDTISDAKKIQKQDTLTYRETKK</sequence>
<dbReference type="EMBL" id="BMAT01006671">
    <property type="protein sequence ID" value="GFS17756.1"/>
    <property type="molecule type" value="Genomic_DNA"/>
</dbReference>
<dbReference type="GO" id="GO:0008028">
    <property type="term" value="F:monocarboxylic acid transmembrane transporter activity"/>
    <property type="evidence" value="ECO:0007669"/>
    <property type="project" value="TreeGrafter"/>
</dbReference>
<keyword evidence="6" id="KW-1185">Reference proteome</keyword>
<dbReference type="AlphaFoldDB" id="A0AAV4J8T7"/>
<organism evidence="5 6">
    <name type="scientific">Elysia marginata</name>
    <dbReference type="NCBI Taxonomy" id="1093978"/>
    <lineage>
        <taxon>Eukaryota</taxon>
        <taxon>Metazoa</taxon>
        <taxon>Spiralia</taxon>
        <taxon>Lophotrochozoa</taxon>
        <taxon>Mollusca</taxon>
        <taxon>Gastropoda</taxon>
        <taxon>Heterobranchia</taxon>
        <taxon>Euthyneura</taxon>
        <taxon>Panpulmonata</taxon>
        <taxon>Sacoglossa</taxon>
        <taxon>Placobranchoidea</taxon>
        <taxon>Plakobranchidae</taxon>
        <taxon>Elysia</taxon>
    </lineage>
</organism>
<feature type="transmembrane region" description="Helical" evidence="3">
    <location>
        <begin position="446"/>
        <end position="463"/>
    </location>
</feature>
<dbReference type="Gene3D" id="1.20.1250.20">
    <property type="entry name" value="MFS general substrate transporter like domains"/>
    <property type="match status" value="2"/>
</dbReference>
<comment type="caution">
    <text evidence="5">The sequence shown here is derived from an EMBL/GenBank/DDBJ whole genome shotgun (WGS) entry which is preliminary data.</text>
</comment>
<dbReference type="GO" id="GO:0016020">
    <property type="term" value="C:membrane"/>
    <property type="evidence" value="ECO:0007669"/>
    <property type="project" value="UniProtKB-SubCell"/>
</dbReference>
<accession>A0AAV4J8T7</accession>
<keyword evidence="3" id="KW-0812">Transmembrane</keyword>
<feature type="transmembrane region" description="Helical" evidence="3">
    <location>
        <begin position="199"/>
        <end position="221"/>
    </location>
</feature>
<feature type="transmembrane region" description="Helical" evidence="3">
    <location>
        <begin position="415"/>
        <end position="434"/>
    </location>
</feature>
<evidence type="ECO:0000313" key="6">
    <source>
        <dbReference type="Proteomes" id="UP000762676"/>
    </source>
</evidence>
<feature type="transmembrane region" description="Helical" evidence="3">
    <location>
        <begin position="43"/>
        <end position="66"/>
    </location>
</feature>
<dbReference type="CDD" id="cd17352">
    <property type="entry name" value="MFS_MCT_SLC16"/>
    <property type="match status" value="1"/>
</dbReference>
<feature type="transmembrane region" description="Helical" evidence="3">
    <location>
        <begin position="170"/>
        <end position="187"/>
    </location>
</feature>
<dbReference type="Pfam" id="PF07690">
    <property type="entry name" value="MFS_1"/>
    <property type="match status" value="1"/>
</dbReference>
<feature type="region of interest" description="Disordered" evidence="2">
    <location>
        <begin position="324"/>
        <end position="344"/>
    </location>
</feature>
<comment type="subcellular location">
    <subcellularLocation>
        <location evidence="1">Membrane</location>
        <topology evidence="1">Multi-pass membrane protein</topology>
    </subcellularLocation>
</comment>
<dbReference type="SUPFAM" id="SSF103473">
    <property type="entry name" value="MFS general substrate transporter"/>
    <property type="match status" value="1"/>
</dbReference>
<gene>
    <name evidence="5" type="ORF">ElyMa_003247400</name>
</gene>
<proteinExistence type="predicted"/>
<feature type="domain" description="Major facilitator superfamily (MFS) profile" evidence="4">
    <location>
        <begin position="377"/>
        <end position="590"/>
    </location>
</feature>
<evidence type="ECO:0000259" key="4">
    <source>
        <dbReference type="PROSITE" id="PS50850"/>
    </source>
</evidence>
<dbReference type="InterPro" id="IPR011701">
    <property type="entry name" value="MFS"/>
</dbReference>
<evidence type="ECO:0000256" key="1">
    <source>
        <dbReference type="ARBA" id="ARBA00004141"/>
    </source>
</evidence>